<dbReference type="RefSeq" id="WP_009319218.1">
    <property type="nucleotide sequence ID" value="NZ_KI440781.1"/>
</dbReference>
<dbReference type="GO" id="GO:0004315">
    <property type="term" value="F:3-oxoacyl-[acyl-carrier-protein] synthase activity"/>
    <property type="evidence" value="ECO:0007669"/>
    <property type="project" value="InterPro"/>
</dbReference>
<keyword evidence="5 13" id="KW-0444">Lipid biosynthesis</keyword>
<organism evidence="16 17">
    <name type="scientific">Coprobacter fastidiosus NSB1 = JCM 33896</name>
    <dbReference type="NCBI Taxonomy" id="1349822"/>
    <lineage>
        <taxon>Bacteria</taxon>
        <taxon>Pseudomonadati</taxon>
        <taxon>Bacteroidota</taxon>
        <taxon>Bacteroidia</taxon>
        <taxon>Bacteroidales</taxon>
        <taxon>Barnesiellaceae</taxon>
        <taxon>Coprobacter</taxon>
    </lineage>
</organism>
<evidence type="ECO:0000259" key="15">
    <source>
        <dbReference type="Pfam" id="PF08545"/>
    </source>
</evidence>
<dbReference type="PANTHER" id="PTHR34069:SF2">
    <property type="entry name" value="BETA-KETOACYL-[ACYL-CARRIER-PROTEIN] SYNTHASE III"/>
    <property type="match status" value="1"/>
</dbReference>
<keyword evidence="17" id="KW-1185">Reference proteome</keyword>
<dbReference type="NCBIfam" id="NF006829">
    <property type="entry name" value="PRK09352.1"/>
    <property type="match status" value="1"/>
</dbReference>
<dbReference type="EMBL" id="RBXN01000009">
    <property type="protein sequence ID" value="RKT49753.1"/>
    <property type="molecule type" value="Genomic_DNA"/>
</dbReference>
<dbReference type="AlphaFoldDB" id="A0A495VMW3"/>
<evidence type="ECO:0000256" key="2">
    <source>
        <dbReference type="ARBA" id="ARBA00008642"/>
    </source>
</evidence>
<keyword evidence="11 13" id="KW-0012">Acyltransferase</keyword>
<comment type="similarity">
    <text evidence="2 13">Belongs to the thiolase-like superfamily. FabH family.</text>
</comment>
<feature type="active site" evidence="13">
    <location>
        <position position="256"/>
    </location>
</feature>
<comment type="subcellular location">
    <subcellularLocation>
        <location evidence="13">Cytoplasm</location>
    </subcellularLocation>
</comment>
<evidence type="ECO:0000313" key="17">
    <source>
        <dbReference type="Proteomes" id="UP000269493"/>
    </source>
</evidence>
<dbReference type="EC" id="2.3.1.180" evidence="3 13"/>
<dbReference type="SUPFAM" id="SSF53901">
    <property type="entry name" value="Thiolase-like"/>
    <property type="match status" value="1"/>
</dbReference>
<keyword evidence="6 13" id="KW-0808">Transferase</keyword>
<evidence type="ECO:0000256" key="9">
    <source>
        <dbReference type="ARBA" id="ARBA00023160"/>
    </source>
</evidence>
<comment type="function">
    <text evidence="13">Catalyzes the condensation reaction of fatty acid synthesis by the addition to an acyl acceptor of two carbons from malonyl-ACP. Catalyzes the first condensation reaction which initiates fatty acid synthesis and may therefore play a role in governing the total rate of fatty acid production. Possesses both acetoacetyl-ACP synthase and acetyl transacylase activities. Its substrate specificity determines the biosynthesis of branched-chain and/or straight-chain of fatty acids.</text>
</comment>
<keyword evidence="7 13" id="KW-0276">Fatty acid metabolism</keyword>
<feature type="domain" description="Beta-ketoacyl-[acyl-carrier-protein] synthase III C-terminal" evidence="14">
    <location>
        <begin position="241"/>
        <end position="327"/>
    </location>
</feature>
<name>A0A495VMW3_9BACT</name>
<comment type="catalytic activity">
    <reaction evidence="12">
        <text>malonyl-[ACP] + acetyl-CoA + H(+) = 3-oxobutanoyl-[ACP] + CO2 + CoA</text>
        <dbReference type="Rhea" id="RHEA:12080"/>
        <dbReference type="Rhea" id="RHEA-COMP:9623"/>
        <dbReference type="Rhea" id="RHEA-COMP:9625"/>
        <dbReference type="ChEBI" id="CHEBI:15378"/>
        <dbReference type="ChEBI" id="CHEBI:16526"/>
        <dbReference type="ChEBI" id="CHEBI:57287"/>
        <dbReference type="ChEBI" id="CHEBI:57288"/>
        <dbReference type="ChEBI" id="CHEBI:78449"/>
        <dbReference type="ChEBI" id="CHEBI:78450"/>
        <dbReference type="EC" id="2.3.1.180"/>
    </reaction>
    <physiologicalReaction direction="left-to-right" evidence="12">
        <dbReference type="Rhea" id="RHEA:12081"/>
    </physiologicalReaction>
</comment>
<keyword evidence="10 13" id="KW-0511">Multifunctional enzyme</keyword>
<feature type="domain" description="Beta-ketoacyl-[acyl-carrier-protein] synthase III N-terminal" evidence="15">
    <location>
        <begin position="110"/>
        <end position="188"/>
    </location>
</feature>
<evidence type="ECO:0000256" key="7">
    <source>
        <dbReference type="ARBA" id="ARBA00022832"/>
    </source>
</evidence>
<keyword evidence="9 13" id="KW-0275">Fatty acid biosynthesis</keyword>
<comment type="pathway">
    <text evidence="1 13">Lipid metabolism; fatty acid biosynthesis.</text>
</comment>
<dbReference type="NCBIfam" id="TIGR00747">
    <property type="entry name" value="fabH"/>
    <property type="match status" value="1"/>
</dbReference>
<evidence type="ECO:0000256" key="4">
    <source>
        <dbReference type="ARBA" id="ARBA00022490"/>
    </source>
</evidence>
<keyword evidence="8 13" id="KW-0443">Lipid metabolism</keyword>
<evidence type="ECO:0000256" key="8">
    <source>
        <dbReference type="ARBA" id="ARBA00023098"/>
    </source>
</evidence>
<dbReference type="UniPathway" id="UPA00094"/>
<dbReference type="GeneID" id="92929208"/>
<dbReference type="HAMAP" id="MF_01815">
    <property type="entry name" value="FabH"/>
    <property type="match status" value="1"/>
</dbReference>
<accession>A0A495VMW3</accession>
<dbReference type="Proteomes" id="UP000269493">
    <property type="component" value="Unassembled WGS sequence"/>
</dbReference>
<comment type="domain">
    <text evidence="13">The last Arg residue of the ACP-binding site is essential for the weak association between ACP/AcpP and FabH.</text>
</comment>
<dbReference type="GO" id="GO:0044550">
    <property type="term" value="P:secondary metabolite biosynthetic process"/>
    <property type="evidence" value="ECO:0007669"/>
    <property type="project" value="TreeGrafter"/>
</dbReference>
<gene>
    <name evidence="13" type="primary">fabH</name>
    <name evidence="16" type="ORF">BC742_2339</name>
</gene>
<dbReference type="Pfam" id="PF08545">
    <property type="entry name" value="ACP_syn_III"/>
    <property type="match status" value="1"/>
</dbReference>
<evidence type="ECO:0000256" key="5">
    <source>
        <dbReference type="ARBA" id="ARBA00022516"/>
    </source>
</evidence>
<feature type="active site" evidence="13">
    <location>
        <position position="286"/>
    </location>
</feature>
<dbReference type="CDD" id="cd00830">
    <property type="entry name" value="KAS_III"/>
    <property type="match status" value="1"/>
</dbReference>
<protein>
    <recommendedName>
        <fullName evidence="3 13">Beta-ketoacyl-[acyl-carrier-protein] synthase III</fullName>
        <shortName evidence="13">Beta-ketoacyl-ACP synthase III</shortName>
        <shortName evidence="13">KAS III</shortName>
        <ecNumber evidence="3 13">2.3.1.180</ecNumber>
    </recommendedName>
    <alternativeName>
        <fullName evidence="13">3-oxoacyl-[acyl-carrier-protein] synthase 3</fullName>
    </alternativeName>
    <alternativeName>
        <fullName evidence="13">3-oxoacyl-[acyl-carrier-protein] synthase III</fullName>
    </alternativeName>
</protein>
<feature type="region of interest" description="ACP-binding" evidence="13">
    <location>
        <begin position="257"/>
        <end position="261"/>
    </location>
</feature>
<evidence type="ECO:0000256" key="11">
    <source>
        <dbReference type="ARBA" id="ARBA00023315"/>
    </source>
</evidence>
<evidence type="ECO:0000256" key="3">
    <source>
        <dbReference type="ARBA" id="ARBA00012333"/>
    </source>
</evidence>
<sequence>MDIKNAIITGVASYVPDYILTNEELSSMVDTNDEWITTRVGIKERRILKGEGLGSSELGYRAVNELLKKTSVHPDDVELVICATSNPDYRFPSTASIIAEKSGLKHCFSYDIQAACAGFLVALQAGAAYIKSGLYKKVIVLSAEKMSSMTNYTDRSTCPLFGDAAAAVMLEPSDEALGVIDAELHTDGIGLPHLIMKAGGSAYPATHESIDNQEHYVYQEGRAVYKHAVSDMLEVSQSIMRKNDLDLNTIDWFVPHQANARIIEAIADRMGIAREKVMMNIEKYGNTSAASIPLCLSEWESKLKKGDNLVLTAFGAGFTWGAVYLKWAYDTK</sequence>
<dbReference type="InterPro" id="IPR013747">
    <property type="entry name" value="ACP_syn_III_C"/>
</dbReference>
<evidence type="ECO:0000259" key="14">
    <source>
        <dbReference type="Pfam" id="PF08541"/>
    </source>
</evidence>
<comment type="caution">
    <text evidence="16">The sequence shown here is derived from an EMBL/GenBank/DDBJ whole genome shotgun (WGS) entry which is preliminary data.</text>
</comment>
<keyword evidence="4 13" id="KW-0963">Cytoplasm</keyword>
<proteinExistence type="inferred from homology"/>
<evidence type="ECO:0000313" key="16">
    <source>
        <dbReference type="EMBL" id="RKT49753.1"/>
    </source>
</evidence>
<dbReference type="GO" id="GO:0006633">
    <property type="term" value="P:fatty acid biosynthetic process"/>
    <property type="evidence" value="ECO:0007669"/>
    <property type="project" value="UniProtKB-UniRule"/>
</dbReference>
<dbReference type="GO" id="GO:0005737">
    <property type="term" value="C:cytoplasm"/>
    <property type="evidence" value="ECO:0007669"/>
    <property type="project" value="UniProtKB-SubCell"/>
</dbReference>
<reference evidence="16 17" key="1">
    <citation type="submission" date="2018-10" db="EMBL/GenBank/DDBJ databases">
        <title>Genomic Encyclopedia of Archaeal and Bacterial Type Strains, Phase II (KMG-II): from individual species to whole genera.</title>
        <authorList>
            <person name="Goeker M."/>
        </authorList>
    </citation>
    <scope>NUCLEOTIDE SEQUENCE [LARGE SCALE GENOMIC DNA]</scope>
    <source>
        <strain evidence="16 17">NSB1</strain>
    </source>
</reference>
<feature type="active site" evidence="13">
    <location>
        <position position="116"/>
    </location>
</feature>
<comment type="subunit">
    <text evidence="13">Homodimer.</text>
</comment>
<dbReference type="PANTHER" id="PTHR34069">
    <property type="entry name" value="3-OXOACYL-[ACYL-CARRIER-PROTEIN] SYNTHASE 3"/>
    <property type="match status" value="1"/>
</dbReference>
<evidence type="ECO:0000256" key="12">
    <source>
        <dbReference type="ARBA" id="ARBA00051096"/>
    </source>
</evidence>
<evidence type="ECO:0000256" key="13">
    <source>
        <dbReference type="HAMAP-Rule" id="MF_01815"/>
    </source>
</evidence>
<dbReference type="InterPro" id="IPR016039">
    <property type="entry name" value="Thiolase-like"/>
</dbReference>
<dbReference type="OrthoDB" id="9815506at2"/>
<evidence type="ECO:0000256" key="1">
    <source>
        <dbReference type="ARBA" id="ARBA00005194"/>
    </source>
</evidence>
<dbReference type="Gene3D" id="3.40.47.10">
    <property type="match status" value="1"/>
</dbReference>
<dbReference type="Pfam" id="PF08541">
    <property type="entry name" value="ACP_syn_III_C"/>
    <property type="match status" value="1"/>
</dbReference>
<dbReference type="InterPro" id="IPR013751">
    <property type="entry name" value="ACP_syn_III_N"/>
</dbReference>
<dbReference type="FunFam" id="3.40.47.10:FF:000004">
    <property type="entry name" value="3-oxoacyl-[acyl-carrier-protein] synthase 3"/>
    <property type="match status" value="1"/>
</dbReference>
<dbReference type="GO" id="GO:0033818">
    <property type="term" value="F:beta-ketoacyl-acyl-carrier-protein synthase III activity"/>
    <property type="evidence" value="ECO:0007669"/>
    <property type="project" value="UniProtKB-UniRule"/>
</dbReference>
<evidence type="ECO:0000256" key="6">
    <source>
        <dbReference type="ARBA" id="ARBA00022679"/>
    </source>
</evidence>
<dbReference type="InterPro" id="IPR004655">
    <property type="entry name" value="FabH"/>
</dbReference>
<evidence type="ECO:0000256" key="10">
    <source>
        <dbReference type="ARBA" id="ARBA00023268"/>
    </source>
</evidence>